<protein>
    <recommendedName>
        <fullName evidence="2">Neurotransmitter-gated ion-channel ligand-binding domain-containing protein</fullName>
    </recommendedName>
</protein>
<evidence type="ECO:0000313" key="4">
    <source>
        <dbReference type="Proteomes" id="UP000322234"/>
    </source>
</evidence>
<accession>A0A6B0SG72</accession>
<organism evidence="3 4">
    <name type="scientific">Bos mutus</name>
    <name type="common">wild yak</name>
    <dbReference type="NCBI Taxonomy" id="72004"/>
    <lineage>
        <taxon>Eukaryota</taxon>
        <taxon>Metazoa</taxon>
        <taxon>Chordata</taxon>
        <taxon>Craniata</taxon>
        <taxon>Vertebrata</taxon>
        <taxon>Euteleostomi</taxon>
        <taxon>Mammalia</taxon>
        <taxon>Eutheria</taxon>
        <taxon>Laurasiatheria</taxon>
        <taxon>Artiodactyla</taxon>
        <taxon>Ruminantia</taxon>
        <taxon>Pecora</taxon>
        <taxon>Bovidae</taxon>
        <taxon>Bovinae</taxon>
        <taxon>Bos</taxon>
    </lineage>
</organism>
<dbReference type="GO" id="GO:0005230">
    <property type="term" value="F:extracellular ligand-gated monoatomic ion channel activity"/>
    <property type="evidence" value="ECO:0007669"/>
    <property type="project" value="InterPro"/>
</dbReference>
<evidence type="ECO:0000259" key="2">
    <source>
        <dbReference type="Pfam" id="PF02931"/>
    </source>
</evidence>
<feature type="domain" description="Neurotransmitter-gated ion-channel ligand-binding" evidence="2">
    <location>
        <begin position="46"/>
        <end position="115"/>
    </location>
</feature>
<gene>
    <name evidence="3" type="ORF">E5288_WYG003413</name>
</gene>
<dbReference type="InterPro" id="IPR006202">
    <property type="entry name" value="Neur_chan_lig-bd"/>
</dbReference>
<evidence type="ECO:0000256" key="1">
    <source>
        <dbReference type="SAM" id="MobiDB-lite"/>
    </source>
</evidence>
<feature type="compositionally biased region" description="Low complexity" evidence="1">
    <location>
        <begin position="1"/>
        <end position="13"/>
    </location>
</feature>
<comment type="caution">
    <text evidence="3">The sequence shown here is derived from an EMBL/GenBank/DDBJ whole genome shotgun (WGS) entry which is preliminary data.</text>
</comment>
<evidence type="ECO:0000313" key="3">
    <source>
        <dbReference type="EMBL" id="MXR00116.1"/>
    </source>
</evidence>
<sequence length="275" mass="30294">MEKSLPPSLPAASSEKKHSVGHLDFDQHGGRCCRLTESFLSHHALQHPTHISLSFTLSLVLEVDAQLQLRTSFLWLNMTSYSVSTRRNPEAYGDIRKLSMAAESLWLPDILIEEFMRVDQAPAGLMTHVSSEGPEMSSHHEWSASVTWTSSLLPLMNRISHSSEALSSKQVATRCRSSLCVMRPLVPDGFLFVISTFSFFLPAEREHFSWATHLSAHDDGLIPGHWHPAISVSLARTASDGAGQPPGDHVHHLFAVPGSHSRLGGSILCFCTVLT</sequence>
<dbReference type="InterPro" id="IPR036734">
    <property type="entry name" value="Neur_chan_lig-bd_sf"/>
</dbReference>
<dbReference type="Proteomes" id="UP000322234">
    <property type="component" value="Unassembled WGS sequence"/>
</dbReference>
<reference evidence="3" key="1">
    <citation type="submission" date="2019-10" db="EMBL/GenBank/DDBJ databases">
        <title>The sequence and de novo assembly of the wild yak genome.</title>
        <authorList>
            <person name="Liu Y."/>
        </authorList>
    </citation>
    <scope>NUCLEOTIDE SEQUENCE [LARGE SCALE GENOMIC DNA]</scope>
    <source>
        <strain evidence="3">WY2019</strain>
    </source>
</reference>
<dbReference type="GO" id="GO:0016020">
    <property type="term" value="C:membrane"/>
    <property type="evidence" value="ECO:0007669"/>
    <property type="project" value="InterPro"/>
</dbReference>
<dbReference type="Pfam" id="PF02931">
    <property type="entry name" value="Neur_chan_LBD"/>
    <property type="match status" value="1"/>
</dbReference>
<dbReference type="AlphaFoldDB" id="A0A6B0SG72"/>
<feature type="region of interest" description="Disordered" evidence="1">
    <location>
        <begin position="1"/>
        <end position="22"/>
    </location>
</feature>
<keyword evidence="4" id="KW-1185">Reference proteome</keyword>
<name>A0A6B0SG72_9CETA</name>
<dbReference type="Gene3D" id="2.70.170.10">
    <property type="entry name" value="Neurotransmitter-gated ion-channel ligand-binding domain"/>
    <property type="match status" value="1"/>
</dbReference>
<dbReference type="EMBL" id="VBQZ03015239">
    <property type="protein sequence ID" value="MXR00116.1"/>
    <property type="molecule type" value="Genomic_DNA"/>
</dbReference>
<dbReference type="SUPFAM" id="SSF63712">
    <property type="entry name" value="Nicotinic receptor ligand binding domain-like"/>
    <property type="match status" value="1"/>
</dbReference>
<proteinExistence type="predicted"/>